<evidence type="ECO:0000313" key="2">
    <source>
        <dbReference type="EMBL" id="KAF8425432.1"/>
    </source>
</evidence>
<organism evidence="2 3">
    <name type="scientific">Boletus edulis BED1</name>
    <dbReference type="NCBI Taxonomy" id="1328754"/>
    <lineage>
        <taxon>Eukaryota</taxon>
        <taxon>Fungi</taxon>
        <taxon>Dikarya</taxon>
        <taxon>Basidiomycota</taxon>
        <taxon>Agaricomycotina</taxon>
        <taxon>Agaricomycetes</taxon>
        <taxon>Agaricomycetidae</taxon>
        <taxon>Boletales</taxon>
        <taxon>Boletineae</taxon>
        <taxon>Boletaceae</taxon>
        <taxon>Boletoideae</taxon>
        <taxon>Boletus</taxon>
    </lineage>
</organism>
<sequence length="1321" mass="147680">MPPKTKDKGDGPVKKAAKGKKVKDVDGGGRGDTRAEDEVSEKLQELEERARAAFLGFARTDLFKRNLTFGKYNPRQLSGNQRRKLYDSFKSGGLQRFSVNNAIPLIISAGDVVAESVCTLDTKTIAKRDGSHLPWLQLKNEGRVGENSGTEIVAAGGRHRRGALDDWFSDRKRGLVTVERELSDLQAQMKNDVESVSADELKRALDRVIQANAVVAMSGSWVVEVYNQDLVDDELGIHLSSNQRLYVYAETAEEGVIQTFKILISSKQDWKNIPVVTGLRPTSNRYRINALLTQDFVWRLFLSLLGITSTHYIHSDIFKISSLTTNLISPHGGILAAASIFLEDRLRMCFNAIEWDAAKVREMMEIVDEDPGNGKDEEVTAATTYLYRCIKRLASATPLMDSIQDEMRDTIESIYKKHLGSDNKWRYFGTDDALWKTGYVQYTNEVLEELTGIVTENLVCEEHRDAPDDMKKAWKDCVSKATLVLMIKGAPDHAEFMPFMSVSVWKDMNEQLSRVPKALTEYSSWFSPLLYCQKIVGRKWKVTSATADMLRGIAGHPDIADNSVLRAQKIVVWMLFSQFGALLRMEECIGNVAMPPRPEFLPTLREHMLLDGPKKVDSPWKSPEPMVVERGKDEGADIVVRKELNMEVHVVDEYIKNRVSAKWTQQNDVLWLSRWYRTTPIEPIPKEVYRTLPLIAYHTHSFGKTKEKSEARWRKETIIAAIFEYCAIQRYRVPLLTADNSPASFLRVITESLLTCALNDGKGIVLPDGSRAITWPDAIAFDRERASRPKTVFNISRENERSTTILTKRLHTEWIQKVVRSVESCPVAWPIVAGEYLEVGKPRAVSRDIAVILDDLILGLVNNGVRHRDPNYDDGDDSTPKFASIEALHADDTLAVQTLHKSSAADKGKRKAKDDRENDDDGGEDPDEGTEEDDDDKPAGRKKGVTKTKVDAEAKAKLEAKIVSCLFPHSRTNTILSEQGQPLLKKASKSKQLKLDAYQPSASSTVAQPSDIPDTSASQDTSLHNKDSDAPTAHDVDLDENMPVDDVSNKDKEPDIDENMGDTATQDTARVEMDTDDAPHVDTTDGEDVRASTAPSASEEDDRDPTSDDDPTKPPFTQRGRDMSTSDDDTRLSDWDPTPSRKSDLVPTQPVDEDMTLDDDVLGSRITAHITPYVYAAILTDHVTHTSVYLYVRYRHSPRTLHPTCVCDDDDPTGKAVDSITEDIQHLGVDKRPSTRSHVVPVQKRVPSLVSPPRASDRKKRARINTAGESSRPASLPPPPPSSRPPPQRRILRRQHQRTSPPPPVDESEDADLIADALNAC</sequence>
<reference evidence="2" key="1">
    <citation type="submission" date="2019-10" db="EMBL/GenBank/DDBJ databases">
        <authorList>
            <consortium name="DOE Joint Genome Institute"/>
            <person name="Kuo A."/>
            <person name="Miyauchi S."/>
            <person name="Kiss E."/>
            <person name="Drula E."/>
            <person name="Kohler A."/>
            <person name="Sanchez-Garcia M."/>
            <person name="Andreopoulos B."/>
            <person name="Barry K.W."/>
            <person name="Bonito G."/>
            <person name="Buee M."/>
            <person name="Carver A."/>
            <person name="Chen C."/>
            <person name="Cichocki N."/>
            <person name="Clum A."/>
            <person name="Culley D."/>
            <person name="Crous P.W."/>
            <person name="Fauchery L."/>
            <person name="Girlanda M."/>
            <person name="Hayes R."/>
            <person name="Keri Z."/>
            <person name="LaButti K."/>
            <person name="Lipzen A."/>
            <person name="Lombard V."/>
            <person name="Magnuson J."/>
            <person name="Maillard F."/>
            <person name="Morin E."/>
            <person name="Murat C."/>
            <person name="Nolan M."/>
            <person name="Ohm R."/>
            <person name="Pangilinan J."/>
            <person name="Pereira M."/>
            <person name="Perotto S."/>
            <person name="Peter M."/>
            <person name="Riley R."/>
            <person name="Sitrit Y."/>
            <person name="Stielow B."/>
            <person name="Szollosi G."/>
            <person name="Zifcakova L."/>
            <person name="Stursova M."/>
            <person name="Spatafora J.W."/>
            <person name="Tedersoo L."/>
            <person name="Vaario L.-M."/>
            <person name="Yamada A."/>
            <person name="Yan M."/>
            <person name="Wang P."/>
            <person name="Xu J."/>
            <person name="Bruns T."/>
            <person name="Baldrian P."/>
            <person name="Vilgalys R."/>
            <person name="Henrissat B."/>
            <person name="Grigoriev I.V."/>
            <person name="Hibbett D."/>
            <person name="Nagy L.G."/>
            <person name="Martin F.M."/>
        </authorList>
    </citation>
    <scope>NUCLEOTIDE SEQUENCE</scope>
    <source>
        <strain evidence="2">BED1</strain>
    </source>
</reference>
<proteinExistence type="predicted"/>
<feature type="compositionally biased region" description="Basic and acidic residues" evidence="1">
    <location>
        <begin position="1119"/>
        <end position="1144"/>
    </location>
</feature>
<feature type="compositionally biased region" description="Polar residues" evidence="1">
    <location>
        <begin position="1000"/>
        <end position="1022"/>
    </location>
</feature>
<evidence type="ECO:0000256" key="1">
    <source>
        <dbReference type="SAM" id="MobiDB-lite"/>
    </source>
</evidence>
<feature type="compositionally biased region" description="Basic and acidic residues" evidence="1">
    <location>
        <begin position="22"/>
        <end position="40"/>
    </location>
</feature>
<gene>
    <name evidence="2" type="ORF">L210DRAFT_932894</name>
</gene>
<keyword evidence="3" id="KW-1185">Reference proteome</keyword>
<feature type="compositionally biased region" description="Basic and acidic residues" evidence="1">
    <location>
        <begin position="1069"/>
        <end position="1090"/>
    </location>
</feature>
<dbReference type="Proteomes" id="UP001194468">
    <property type="component" value="Unassembled WGS sequence"/>
</dbReference>
<feature type="region of interest" description="Disordered" evidence="1">
    <location>
        <begin position="1246"/>
        <end position="1311"/>
    </location>
</feature>
<accession>A0AAD4BFT5</accession>
<feature type="region of interest" description="Disordered" evidence="1">
    <location>
        <begin position="896"/>
        <end position="950"/>
    </location>
</feature>
<dbReference type="EMBL" id="WHUW01000094">
    <property type="protein sequence ID" value="KAF8425432.1"/>
    <property type="molecule type" value="Genomic_DNA"/>
</dbReference>
<feature type="region of interest" description="Disordered" evidence="1">
    <location>
        <begin position="1"/>
        <end position="40"/>
    </location>
</feature>
<reference evidence="2" key="2">
    <citation type="journal article" date="2020" name="Nat. Commun.">
        <title>Large-scale genome sequencing of mycorrhizal fungi provides insights into the early evolution of symbiotic traits.</title>
        <authorList>
            <person name="Miyauchi S."/>
            <person name="Kiss E."/>
            <person name="Kuo A."/>
            <person name="Drula E."/>
            <person name="Kohler A."/>
            <person name="Sanchez-Garcia M."/>
            <person name="Morin E."/>
            <person name="Andreopoulos B."/>
            <person name="Barry K.W."/>
            <person name="Bonito G."/>
            <person name="Buee M."/>
            <person name="Carver A."/>
            <person name="Chen C."/>
            <person name="Cichocki N."/>
            <person name="Clum A."/>
            <person name="Culley D."/>
            <person name="Crous P.W."/>
            <person name="Fauchery L."/>
            <person name="Girlanda M."/>
            <person name="Hayes R.D."/>
            <person name="Keri Z."/>
            <person name="LaButti K."/>
            <person name="Lipzen A."/>
            <person name="Lombard V."/>
            <person name="Magnuson J."/>
            <person name="Maillard F."/>
            <person name="Murat C."/>
            <person name="Nolan M."/>
            <person name="Ohm R.A."/>
            <person name="Pangilinan J."/>
            <person name="Pereira M.F."/>
            <person name="Perotto S."/>
            <person name="Peter M."/>
            <person name="Pfister S."/>
            <person name="Riley R."/>
            <person name="Sitrit Y."/>
            <person name="Stielow J.B."/>
            <person name="Szollosi G."/>
            <person name="Zifcakova L."/>
            <person name="Stursova M."/>
            <person name="Spatafora J.W."/>
            <person name="Tedersoo L."/>
            <person name="Vaario L.M."/>
            <person name="Yamada A."/>
            <person name="Yan M."/>
            <person name="Wang P."/>
            <person name="Xu J."/>
            <person name="Bruns T."/>
            <person name="Baldrian P."/>
            <person name="Vilgalys R."/>
            <person name="Dunand C."/>
            <person name="Henrissat B."/>
            <person name="Grigoriev I.V."/>
            <person name="Hibbett D."/>
            <person name="Nagy L.G."/>
            <person name="Martin F.M."/>
        </authorList>
    </citation>
    <scope>NUCLEOTIDE SEQUENCE</scope>
    <source>
        <strain evidence="2">BED1</strain>
    </source>
</reference>
<feature type="region of interest" description="Disordered" evidence="1">
    <location>
        <begin position="994"/>
        <end position="1156"/>
    </location>
</feature>
<protein>
    <submittedName>
        <fullName evidence="2">Uncharacterized protein</fullName>
    </submittedName>
</protein>
<name>A0AAD4BFT5_BOLED</name>
<comment type="caution">
    <text evidence="2">The sequence shown here is derived from an EMBL/GenBank/DDBJ whole genome shotgun (WGS) entry which is preliminary data.</text>
</comment>
<evidence type="ECO:0000313" key="3">
    <source>
        <dbReference type="Proteomes" id="UP001194468"/>
    </source>
</evidence>
<feature type="compositionally biased region" description="Acidic residues" evidence="1">
    <location>
        <begin position="917"/>
        <end position="936"/>
    </location>
</feature>
<feature type="compositionally biased region" description="Basic and acidic residues" evidence="1">
    <location>
        <begin position="1"/>
        <end position="13"/>
    </location>
</feature>
<feature type="compositionally biased region" description="Pro residues" evidence="1">
    <location>
        <begin position="1275"/>
        <end position="1288"/>
    </location>
</feature>
<feature type="compositionally biased region" description="Basic and acidic residues" evidence="1">
    <location>
        <begin position="903"/>
        <end position="916"/>
    </location>
</feature>
<feature type="compositionally biased region" description="Basic and acidic residues" evidence="1">
    <location>
        <begin position="1023"/>
        <end position="1036"/>
    </location>
</feature>